<comment type="caution">
    <text evidence="1">The sequence shown here is derived from an EMBL/GenBank/DDBJ whole genome shotgun (WGS) entry which is preliminary data.</text>
</comment>
<gene>
    <name evidence="1" type="ORF">GE061_013199</name>
</gene>
<organism evidence="1 2">
    <name type="scientific">Apolygus lucorum</name>
    <name type="common">Small green plant bug</name>
    <name type="synonym">Lygocoris lucorum</name>
    <dbReference type="NCBI Taxonomy" id="248454"/>
    <lineage>
        <taxon>Eukaryota</taxon>
        <taxon>Metazoa</taxon>
        <taxon>Ecdysozoa</taxon>
        <taxon>Arthropoda</taxon>
        <taxon>Hexapoda</taxon>
        <taxon>Insecta</taxon>
        <taxon>Pterygota</taxon>
        <taxon>Neoptera</taxon>
        <taxon>Paraneoptera</taxon>
        <taxon>Hemiptera</taxon>
        <taxon>Heteroptera</taxon>
        <taxon>Panheteroptera</taxon>
        <taxon>Cimicomorpha</taxon>
        <taxon>Miridae</taxon>
        <taxon>Mirini</taxon>
        <taxon>Apolygus</taxon>
    </lineage>
</organism>
<evidence type="ECO:0000313" key="1">
    <source>
        <dbReference type="EMBL" id="KAF6212673.1"/>
    </source>
</evidence>
<evidence type="ECO:0000313" key="2">
    <source>
        <dbReference type="Proteomes" id="UP000466442"/>
    </source>
</evidence>
<name>A0A8S9XUP1_APOLU</name>
<feature type="non-terminal residue" evidence="1">
    <location>
        <position position="1"/>
    </location>
</feature>
<keyword evidence="2" id="KW-1185">Reference proteome</keyword>
<dbReference type="AlphaFoldDB" id="A0A8S9XUP1"/>
<dbReference type="Proteomes" id="UP000466442">
    <property type="component" value="Unassembled WGS sequence"/>
</dbReference>
<reference evidence="1" key="1">
    <citation type="journal article" date="2021" name="Mol. Ecol. Resour.">
        <title>Apolygus lucorum genome provides insights into omnivorousness and mesophyll feeding.</title>
        <authorList>
            <person name="Liu Y."/>
            <person name="Liu H."/>
            <person name="Wang H."/>
            <person name="Huang T."/>
            <person name="Liu B."/>
            <person name="Yang B."/>
            <person name="Yin L."/>
            <person name="Li B."/>
            <person name="Zhang Y."/>
            <person name="Zhang S."/>
            <person name="Jiang F."/>
            <person name="Zhang X."/>
            <person name="Ren Y."/>
            <person name="Wang B."/>
            <person name="Wang S."/>
            <person name="Lu Y."/>
            <person name="Wu K."/>
            <person name="Fan W."/>
            <person name="Wang G."/>
        </authorList>
    </citation>
    <scope>NUCLEOTIDE SEQUENCE</scope>
    <source>
        <strain evidence="1">12Hb</strain>
    </source>
</reference>
<dbReference type="EMBL" id="WIXP02000004">
    <property type="protein sequence ID" value="KAF6212673.1"/>
    <property type="molecule type" value="Genomic_DNA"/>
</dbReference>
<sequence length="44" mass="4899">AIFGATDMIQMRGLTRDNYLSLQTVPDWSNLATNILSLTRLSIS</sequence>
<accession>A0A8S9XUP1</accession>
<protein>
    <submittedName>
        <fullName evidence="1">Uncharacterized protein</fullName>
    </submittedName>
</protein>
<dbReference type="OrthoDB" id="337660at2759"/>
<proteinExistence type="predicted"/>